<dbReference type="RefSeq" id="WP_147056171.1">
    <property type="nucleotide sequence ID" value="NZ_CP042437.1"/>
</dbReference>
<protein>
    <submittedName>
        <fullName evidence="2">Uncharacterized protein</fullName>
    </submittedName>
</protein>
<dbReference type="AlphaFoldDB" id="A0A5B8W1S6"/>
<organism evidence="2 3">
    <name type="scientific">Mucilaginibacter ginsenosidivorax</name>
    <dbReference type="NCBI Taxonomy" id="862126"/>
    <lineage>
        <taxon>Bacteria</taxon>
        <taxon>Pseudomonadati</taxon>
        <taxon>Bacteroidota</taxon>
        <taxon>Sphingobacteriia</taxon>
        <taxon>Sphingobacteriales</taxon>
        <taxon>Sphingobacteriaceae</taxon>
        <taxon>Mucilaginibacter</taxon>
    </lineage>
</organism>
<name>A0A5B8W1S6_9SPHI</name>
<evidence type="ECO:0000313" key="3">
    <source>
        <dbReference type="Proteomes" id="UP000321362"/>
    </source>
</evidence>
<keyword evidence="3" id="KW-1185">Reference proteome</keyword>
<gene>
    <name evidence="2" type="ORF">FSB76_19305</name>
</gene>
<reference evidence="2 3" key="1">
    <citation type="journal article" date="2013" name="J. Microbiol.">
        <title>Mucilaginibacter ginsenosidivorax sp. nov., with ginsenoside converting activity isolated from sediment.</title>
        <authorList>
            <person name="Kim J.K."/>
            <person name="Choi T.E."/>
            <person name="Liu Q.M."/>
            <person name="Park H.Y."/>
            <person name="Yi T.H."/>
            <person name="Yoon M.H."/>
            <person name="Kim S.C."/>
            <person name="Im W.T."/>
        </authorList>
    </citation>
    <scope>NUCLEOTIDE SEQUENCE [LARGE SCALE GENOMIC DNA]</scope>
    <source>
        <strain evidence="2 3">KHI28</strain>
    </source>
</reference>
<keyword evidence="1" id="KW-0812">Transmembrane</keyword>
<evidence type="ECO:0000256" key="1">
    <source>
        <dbReference type="SAM" id="Phobius"/>
    </source>
</evidence>
<evidence type="ECO:0000313" key="2">
    <source>
        <dbReference type="EMBL" id="QEC77980.1"/>
    </source>
</evidence>
<keyword evidence="1" id="KW-0472">Membrane</keyword>
<feature type="transmembrane region" description="Helical" evidence="1">
    <location>
        <begin position="118"/>
        <end position="137"/>
    </location>
</feature>
<dbReference type="Proteomes" id="UP000321362">
    <property type="component" value="Chromosome"/>
</dbReference>
<dbReference type="EMBL" id="CP042437">
    <property type="protein sequence ID" value="QEC77980.1"/>
    <property type="molecule type" value="Genomic_DNA"/>
</dbReference>
<accession>A0A5B8W1S6</accession>
<keyword evidence="1" id="KW-1133">Transmembrane helix</keyword>
<dbReference type="KEGG" id="mgk:FSB76_19305"/>
<dbReference type="OrthoDB" id="1431520at2"/>
<feature type="transmembrane region" description="Helical" evidence="1">
    <location>
        <begin position="90"/>
        <end position="112"/>
    </location>
</feature>
<proteinExistence type="predicted"/>
<sequence length="157" mass="17671">MKYLSRDKYAFTTGKDAATIKNILLLNTSINPKLVMINTNKRFIGQVSNNSFQVIGSGKKSVLCVIEGKFEPSEDEKTAISVETRLHKAFLILFIIWAILMLAILMVSPFLSEPKEPFSLLILFPFFIAVCFFRLLLHGGYVLSRNAGVKAINRLLE</sequence>